<evidence type="ECO:0000313" key="7">
    <source>
        <dbReference type="Proteomes" id="UP000325433"/>
    </source>
</evidence>
<evidence type="ECO:0000256" key="1">
    <source>
        <dbReference type="ARBA" id="ARBA00022603"/>
    </source>
</evidence>
<dbReference type="Pfam" id="PF00891">
    <property type="entry name" value="Methyltransf_2"/>
    <property type="match status" value="1"/>
</dbReference>
<proteinExistence type="predicted"/>
<feature type="active site" description="Proton acceptor" evidence="4">
    <location>
        <position position="232"/>
    </location>
</feature>
<dbReference type="EMBL" id="ML738336">
    <property type="protein sequence ID" value="KAE8312095.1"/>
    <property type="molecule type" value="Genomic_DNA"/>
</dbReference>
<organism evidence="6 7">
    <name type="scientific">Aspergillus transmontanensis</name>
    <dbReference type="NCBI Taxonomy" id="1034304"/>
    <lineage>
        <taxon>Eukaryota</taxon>
        <taxon>Fungi</taxon>
        <taxon>Dikarya</taxon>
        <taxon>Ascomycota</taxon>
        <taxon>Pezizomycotina</taxon>
        <taxon>Eurotiomycetes</taxon>
        <taxon>Eurotiomycetidae</taxon>
        <taxon>Eurotiales</taxon>
        <taxon>Aspergillaceae</taxon>
        <taxon>Aspergillus</taxon>
        <taxon>Aspergillus subgen. Circumdati</taxon>
    </lineage>
</organism>
<dbReference type="AlphaFoldDB" id="A0A5N6VUB9"/>
<feature type="domain" description="O-methyltransferase C-terminal" evidence="5">
    <location>
        <begin position="159"/>
        <end position="304"/>
    </location>
</feature>
<keyword evidence="7" id="KW-1185">Reference proteome</keyword>
<dbReference type="GO" id="GO:0032259">
    <property type="term" value="P:methylation"/>
    <property type="evidence" value="ECO:0007669"/>
    <property type="project" value="UniProtKB-KW"/>
</dbReference>
<dbReference type="Proteomes" id="UP000325433">
    <property type="component" value="Unassembled WGS sequence"/>
</dbReference>
<dbReference type="SUPFAM" id="SSF46785">
    <property type="entry name" value="Winged helix' DNA-binding domain"/>
    <property type="match status" value="1"/>
</dbReference>
<dbReference type="PANTHER" id="PTHR43712">
    <property type="entry name" value="PUTATIVE (AFU_ORTHOLOGUE AFUA_4G14580)-RELATED"/>
    <property type="match status" value="1"/>
</dbReference>
<name>A0A5N6VUB9_9EURO</name>
<dbReference type="InterPro" id="IPR036390">
    <property type="entry name" value="WH_DNA-bd_sf"/>
</dbReference>
<sequence>MPEDSSPITADELARVTNVATTVIHRIYRVAINHGIFSETAPDTYAHNDLSRALNPKAMGSFFMIALEFTRAWIHLPEYLQSHKPDDVFDLVKSPAVYSVGKEHLGKSYYELLELDPDPERREVWNANMFMVDQLMPIVGMFPFASLKEEVEQDPARPYLVDIGAGRGQSCFAIQKDINGAFDAKFILQDLPGVINNMNPEDYPGFELMTYDAFTPQPIKNAHIYFMRRFLHDFYNPVCIEFVKNTASAMGPSSRLLICDMLIPDMVEPHENTDLYWLDFALLCMTGQEKKKADFVEIFEAAGLELVKIYPSTYGRTVMLEARLKK</sequence>
<dbReference type="Gene3D" id="3.40.50.150">
    <property type="entry name" value="Vaccinia Virus protein VP39"/>
    <property type="match status" value="1"/>
</dbReference>
<evidence type="ECO:0000256" key="4">
    <source>
        <dbReference type="PIRSR" id="PIRSR005739-1"/>
    </source>
</evidence>
<dbReference type="InterPro" id="IPR001077">
    <property type="entry name" value="COMT_C"/>
</dbReference>
<evidence type="ECO:0000259" key="5">
    <source>
        <dbReference type="Pfam" id="PF00891"/>
    </source>
</evidence>
<evidence type="ECO:0000256" key="3">
    <source>
        <dbReference type="ARBA" id="ARBA00022691"/>
    </source>
</evidence>
<dbReference type="Gene3D" id="1.10.10.10">
    <property type="entry name" value="Winged helix-like DNA-binding domain superfamily/Winged helix DNA-binding domain"/>
    <property type="match status" value="1"/>
</dbReference>
<dbReference type="InterPro" id="IPR036388">
    <property type="entry name" value="WH-like_DNA-bd_sf"/>
</dbReference>
<dbReference type="SUPFAM" id="SSF53335">
    <property type="entry name" value="S-adenosyl-L-methionine-dependent methyltransferases"/>
    <property type="match status" value="1"/>
</dbReference>
<gene>
    <name evidence="6" type="ORF">BDV41DRAFT_539759</name>
</gene>
<dbReference type="InterPro" id="IPR016461">
    <property type="entry name" value="COMT-like"/>
</dbReference>
<dbReference type="GO" id="GO:0008171">
    <property type="term" value="F:O-methyltransferase activity"/>
    <property type="evidence" value="ECO:0007669"/>
    <property type="project" value="InterPro"/>
</dbReference>
<keyword evidence="1 6" id="KW-0489">Methyltransferase</keyword>
<reference evidence="7" key="1">
    <citation type="submission" date="2019-04" db="EMBL/GenBank/DDBJ databases">
        <title>Friends and foes A comparative genomics studyof 23 Aspergillus species from section Flavi.</title>
        <authorList>
            <consortium name="DOE Joint Genome Institute"/>
            <person name="Kjaerbolling I."/>
            <person name="Vesth T."/>
            <person name="Frisvad J.C."/>
            <person name="Nybo J.L."/>
            <person name="Theobald S."/>
            <person name="Kildgaard S."/>
            <person name="Isbrandt T."/>
            <person name="Kuo A."/>
            <person name="Sato A."/>
            <person name="Lyhne E.K."/>
            <person name="Kogle M.E."/>
            <person name="Wiebenga A."/>
            <person name="Kun R.S."/>
            <person name="Lubbers R.J."/>
            <person name="Makela M.R."/>
            <person name="Barry K."/>
            <person name="Chovatia M."/>
            <person name="Clum A."/>
            <person name="Daum C."/>
            <person name="Haridas S."/>
            <person name="He G."/>
            <person name="LaButti K."/>
            <person name="Lipzen A."/>
            <person name="Mondo S."/>
            <person name="Riley R."/>
            <person name="Salamov A."/>
            <person name="Simmons B.A."/>
            <person name="Magnuson J.K."/>
            <person name="Henrissat B."/>
            <person name="Mortensen U.H."/>
            <person name="Larsen T.O."/>
            <person name="Devries R.P."/>
            <person name="Grigoriev I.V."/>
            <person name="Machida M."/>
            <person name="Baker S.E."/>
            <person name="Andersen M.R."/>
        </authorList>
    </citation>
    <scope>NUCLEOTIDE SEQUENCE [LARGE SCALE GENOMIC DNA]</scope>
    <source>
        <strain evidence="7">CBS 130015</strain>
    </source>
</reference>
<dbReference type="PIRSF" id="PIRSF005739">
    <property type="entry name" value="O-mtase"/>
    <property type="match status" value="1"/>
</dbReference>
<evidence type="ECO:0000256" key="2">
    <source>
        <dbReference type="ARBA" id="ARBA00022679"/>
    </source>
</evidence>
<keyword evidence="3" id="KW-0949">S-adenosyl-L-methionine</keyword>
<protein>
    <submittedName>
        <fullName evidence="6">S-adenosyl-L-methionine-dependent methyltransferase</fullName>
    </submittedName>
</protein>
<accession>A0A5N6VUB9</accession>
<dbReference type="GO" id="GO:0044550">
    <property type="term" value="P:secondary metabolite biosynthetic process"/>
    <property type="evidence" value="ECO:0007669"/>
    <property type="project" value="UniProtKB-ARBA"/>
</dbReference>
<evidence type="ECO:0000313" key="6">
    <source>
        <dbReference type="EMBL" id="KAE8312095.1"/>
    </source>
</evidence>
<dbReference type="PROSITE" id="PS51683">
    <property type="entry name" value="SAM_OMT_II"/>
    <property type="match status" value="1"/>
</dbReference>
<dbReference type="InterPro" id="IPR029063">
    <property type="entry name" value="SAM-dependent_MTases_sf"/>
</dbReference>
<dbReference type="PANTHER" id="PTHR43712:SF2">
    <property type="entry name" value="O-METHYLTRANSFERASE CICE"/>
    <property type="match status" value="1"/>
</dbReference>
<keyword evidence="2 6" id="KW-0808">Transferase</keyword>